<evidence type="ECO:0000313" key="4">
    <source>
        <dbReference type="Proteomes" id="UP000183015"/>
    </source>
</evidence>
<keyword evidence="2" id="KW-0472">Membrane</keyword>
<dbReference type="AlphaFoldDB" id="A0A1H7RYI7"/>
<name>A0A1H7RYI7_STRJI</name>
<protein>
    <submittedName>
        <fullName evidence="3">Uncharacterized protein</fullName>
    </submittedName>
</protein>
<accession>A0A1H7RYI7</accession>
<evidence type="ECO:0000256" key="2">
    <source>
        <dbReference type="SAM" id="Phobius"/>
    </source>
</evidence>
<dbReference type="eggNOG" id="ENOG5031KZW">
    <property type="taxonomic scope" value="Bacteria"/>
</dbReference>
<dbReference type="STRING" id="235985.SAMN05414137_11150"/>
<dbReference type="RefSeq" id="WP_042448996.1">
    <property type="nucleotide sequence ID" value="NZ_BBPN01000015.1"/>
</dbReference>
<feature type="region of interest" description="Disordered" evidence="1">
    <location>
        <begin position="1"/>
        <end position="22"/>
    </location>
</feature>
<keyword evidence="2" id="KW-0812">Transmembrane</keyword>
<keyword evidence="2" id="KW-1133">Transmembrane helix</keyword>
<dbReference type="EMBL" id="FOAZ01000011">
    <property type="protein sequence ID" value="SEL65302.1"/>
    <property type="molecule type" value="Genomic_DNA"/>
</dbReference>
<gene>
    <name evidence="3" type="ORF">SAMN05414137_11150</name>
</gene>
<organism evidence="3 4">
    <name type="scientific">Streptacidiphilus jiangxiensis</name>
    <dbReference type="NCBI Taxonomy" id="235985"/>
    <lineage>
        <taxon>Bacteria</taxon>
        <taxon>Bacillati</taxon>
        <taxon>Actinomycetota</taxon>
        <taxon>Actinomycetes</taxon>
        <taxon>Kitasatosporales</taxon>
        <taxon>Streptomycetaceae</taxon>
        <taxon>Streptacidiphilus</taxon>
    </lineage>
</organism>
<keyword evidence="4" id="KW-1185">Reference proteome</keyword>
<sequence>MTTDTIWTEHLPAPEPARQDAARRRSRKAALAVLVSLVALGTLAVGLVLFLGATASAVGGCGGG</sequence>
<dbReference type="Proteomes" id="UP000183015">
    <property type="component" value="Unassembled WGS sequence"/>
</dbReference>
<reference evidence="4" key="1">
    <citation type="submission" date="2016-10" db="EMBL/GenBank/DDBJ databases">
        <authorList>
            <person name="Varghese N."/>
        </authorList>
    </citation>
    <scope>NUCLEOTIDE SEQUENCE [LARGE SCALE GENOMIC DNA]</scope>
    <source>
        <strain evidence="4">DSM 45096 / BCRC 16803 / CGMCC 4.1857 / CIP 109030 / JCM 12277 / KCTC 19219 / NBRC 100920 / 33214</strain>
    </source>
</reference>
<evidence type="ECO:0000256" key="1">
    <source>
        <dbReference type="SAM" id="MobiDB-lite"/>
    </source>
</evidence>
<proteinExistence type="predicted"/>
<feature type="transmembrane region" description="Helical" evidence="2">
    <location>
        <begin position="29"/>
        <end position="50"/>
    </location>
</feature>
<evidence type="ECO:0000313" key="3">
    <source>
        <dbReference type="EMBL" id="SEL65302.1"/>
    </source>
</evidence>